<gene>
    <name evidence="2" type="ORF">SAMN05216588_115119</name>
</gene>
<dbReference type="SUPFAM" id="SSF160719">
    <property type="entry name" value="gpW/gp25-like"/>
    <property type="match status" value="1"/>
</dbReference>
<dbReference type="Pfam" id="PF04965">
    <property type="entry name" value="GPW_gp25"/>
    <property type="match status" value="1"/>
</dbReference>
<dbReference type="Gene3D" id="3.10.450.40">
    <property type="match status" value="1"/>
</dbReference>
<dbReference type="STRING" id="29435.SAMN05216588_115119"/>
<protein>
    <recommendedName>
        <fullName evidence="1">IraD/Gp25-like domain-containing protein</fullName>
    </recommendedName>
</protein>
<dbReference type="InterPro" id="IPR007048">
    <property type="entry name" value="IraD/Gp25-like"/>
</dbReference>
<organism evidence="2 3">
    <name type="scientific">Phytopseudomonas flavescens</name>
    <dbReference type="NCBI Taxonomy" id="29435"/>
    <lineage>
        <taxon>Bacteria</taxon>
        <taxon>Pseudomonadati</taxon>
        <taxon>Pseudomonadota</taxon>
        <taxon>Gammaproteobacteria</taxon>
        <taxon>Pseudomonadales</taxon>
        <taxon>Pseudomonadaceae</taxon>
        <taxon>Phytopseudomonas</taxon>
    </lineage>
</organism>
<dbReference type="Proteomes" id="UP000198606">
    <property type="component" value="Unassembled WGS sequence"/>
</dbReference>
<dbReference type="RefSeq" id="WP_084307430.1">
    <property type="nucleotide sequence ID" value="NZ_FNDG01000015.1"/>
</dbReference>
<dbReference type="EMBL" id="FNDG01000015">
    <property type="protein sequence ID" value="SDI36782.1"/>
    <property type="molecule type" value="Genomic_DNA"/>
</dbReference>
<sequence>MAGLSRTTGAALEGLEHLRQSIADILTTPIGSRVMRREYGSNLPFLIDQPFNAHTRMLCYAATAMALMRWEPRVRLTHVSIALGETPGAIVIDLEGTPIDGNQTYNLQIPLAMGAAT</sequence>
<proteinExistence type="predicted"/>
<evidence type="ECO:0000259" key="1">
    <source>
        <dbReference type="Pfam" id="PF04965"/>
    </source>
</evidence>
<feature type="domain" description="IraD/Gp25-like" evidence="1">
    <location>
        <begin position="14"/>
        <end position="97"/>
    </location>
</feature>
<dbReference type="AlphaFoldDB" id="A0A1G8K002"/>
<accession>A0A1G8K002</accession>
<evidence type="ECO:0000313" key="3">
    <source>
        <dbReference type="Proteomes" id="UP000198606"/>
    </source>
</evidence>
<name>A0A1G8K002_9GAMM</name>
<evidence type="ECO:0000313" key="2">
    <source>
        <dbReference type="EMBL" id="SDI36782.1"/>
    </source>
</evidence>
<reference evidence="2 3" key="1">
    <citation type="submission" date="2016-10" db="EMBL/GenBank/DDBJ databases">
        <authorList>
            <person name="de Groot N.N."/>
        </authorList>
    </citation>
    <scope>NUCLEOTIDE SEQUENCE [LARGE SCALE GENOMIC DNA]</scope>
    <source>
        <strain evidence="2 3">LMG 18387</strain>
    </source>
</reference>